<dbReference type="PRINTS" id="PR00452">
    <property type="entry name" value="SH3DOMAIN"/>
</dbReference>
<evidence type="ECO:0000256" key="1">
    <source>
        <dbReference type="ARBA" id="ARBA00022443"/>
    </source>
</evidence>
<dbReference type="SMART" id="SM00326">
    <property type="entry name" value="SH3"/>
    <property type="match status" value="1"/>
</dbReference>
<dbReference type="SUPFAM" id="SSF55550">
    <property type="entry name" value="SH2 domain"/>
    <property type="match status" value="1"/>
</dbReference>
<dbReference type="InterPro" id="IPR001452">
    <property type="entry name" value="SH3_domain"/>
</dbReference>
<dbReference type="GO" id="GO:0030971">
    <property type="term" value="F:receptor tyrosine kinase binding"/>
    <property type="evidence" value="ECO:0007669"/>
    <property type="project" value="TreeGrafter"/>
</dbReference>
<organism evidence="7">
    <name type="scientific">Medioppia subpectinata</name>
    <dbReference type="NCBI Taxonomy" id="1979941"/>
    <lineage>
        <taxon>Eukaryota</taxon>
        <taxon>Metazoa</taxon>
        <taxon>Ecdysozoa</taxon>
        <taxon>Arthropoda</taxon>
        <taxon>Chelicerata</taxon>
        <taxon>Arachnida</taxon>
        <taxon>Acari</taxon>
        <taxon>Acariformes</taxon>
        <taxon>Sarcoptiformes</taxon>
        <taxon>Oribatida</taxon>
        <taxon>Brachypylina</taxon>
        <taxon>Oppioidea</taxon>
        <taxon>Oppiidae</taxon>
        <taxon>Medioppia</taxon>
    </lineage>
</organism>
<evidence type="ECO:0000313" key="8">
    <source>
        <dbReference type="Proteomes" id="UP000759131"/>
    </source>
</evidence>
<dbReference type="InterPro" id="IPR051184">
    <property type="entry name" value="Tyrosine-phos_adapter"/>
</dbReference>
<dbReference type="GO" id="GO:0007167">
    <property type="term" value="P:enzyme-linked receptor protein signaling pathway"/>
    <property type="evidence" value="ECO:0007669"/>
    <property type="project" value="TreeGrafter"/>
</dbReference>
<name>A0A7R9QND3_9ACAR</name>
<dbReference type="PROSITE" id="PS50001">
    <property type="entry name" value="SH2"/>
    <property type="match status" value="1"/>
</dbReference>
<dbReference type="PRINTS" id="PR00401">
    <property type="entry name" value="SH2DOMAIN"/>
</dbReference>
<feature type="domain" description="SH3" evidence="6">
    <location>
        <begin position="103"/>
        <end position="150"/>
    </location>
</feature>
<evidence type="ECO:0000256" key="4">
    <source>
        <dbReference type="PROSITE-ProRule" id="PRU00192"/>
    </source>
</evidence>
<evidence type="ECO:0000256" key="2">
    <source>
        <dbReference type="ARBA" id="ARBA00022999"/>
    </source>
</evidence>
<evidence type="ECO:0000259" key="6">
    <source>
        <dbReference type="PROSITE" id="PS50002"/>
    </source>
</evidence>
<dbReference type="Gene3D" id="3.30.505.10">
    <property type="entry name" value="SH2 domain"/>
    <property type="match status" value="1"/>
</dbReference>
<dbReference type="Pfam" id="PF00018">
    <property type="entry name" value="SH3_1"/>
    <property type="match status" value="1"/>
</dbReference>
<dbReference type="PANTHER" id="PTHR19969">
    <property type="entry name" value="SH2-SH3 ADAPTOR PROTEIN-RELATED"/>
    <property type="match status" value="1"/>
</dbReference>
<accession>A0A7R9QND3</accession>
<keyword evidence="1 4" id="KW-0728">SH3 domain</keyword>
<dbReference type="InterPro" id="IPR000980">
    <property type="entry name" value="SH2"/>
</dbReference>
<proteinExistence type="predicted"/>
<dbReference type="GO" id="GO:0016477">
    <property type="term" value="P:cell migration"/>
    <property type="evidence" value="ECO:0007669"/>
    <property type="project" value="TreeGrafter"/>
</dbReference>
<evidence type="ECO:0000313" key="7">
    <source>
        <dbReference type="EMBL" id="CAD7651260.1"/>
    </source>
</evidence>
<gene>
    <name evidence="7" type="ORF">OSB1V03_LOCUS23272</name>
</gene>
<dbReference type="EMBL" id="CAJPIZ010056615">
    <property type="protein sequence ID" value="CAG2123327.1"/>
    <property type="molecule type" value="Genomic_DNA"/>
</dbReference>
<dbReference type="OrthoDB" id="9204160at2759"/>
<dbReference type="GO" id="GO:0035591">
    <property type="term" value="F:signaling adaptor activity"/>
    <property type="evidence" value="ECO:0007669"/>
    <property type="project" value="TreeGrafter"/>
</dbReference>
<sequence length="150" mass="17311">MSENETGVFLVRNSTTIVGDLVLCVRSSEMLHSFVDDMHSFICLLPNREDNKVSHYIINKIQPSADQTRFRIGDQMFPDVPALLNFYKLHYLDTTPLIRPASKRVEKVRARYDFEGSGDSDDLPFRKNEVLTVISKDEDQWWTARNSLGQ</sequence>
<reference evidence="7" key="1">
    <citation type="submission" date="2020-11" db="EMBL/GenBank/DDBJ databases">
        <authorList>
            <person name="Tran Van P."/>
        </authorList>
    </citation>
    <scope>NUCLEOTIDE SEQUENCE</scope>
</reference>
<dbReference type="PANTHER" id="PTHR19969:SF5">
    <property type="entry name" value="CRK-LIKE PROTEIN"/>
    <property type="match status" value="1"/>
</dbReference>
<dbReference type="Pfam" id="PF00017">
    <property type="entry name" value="SH2"/>
    <property type="match status" value="1"/>
</dbReference>
<protein>
    <recommendedName>
        <fullName evidence="9">Adapter molecule Crk</fullName>
    </recommendedName>
</protein>
<feature type="domain" description="SH2" evidence="5">
    <location>
        <begin position="1"/>
        <end position="101"/>
    </location>
</feature>
<feature type="non-terminal residue" evidence="7">
    <location>
        <position position="1"/>
    </location>
</feature>
<dbReference type="InterPro" id="IPR036028">
    <property type="entry name" value="SH3-like_dom_sf"/>
</dbReference>
<dbReference type="SUPFAM" id="SSF50044">
    <property type="entry name" value="SH3-domain"/>
    <property type="match status" value="1"/>
</dbReference>
<dbReference type="EMBL" id="OC911190">
    <property type="protein sequence ID" value="CAD7651260.1"/>
    <property type="molecule type" value="Genomic_DNA"/>
</dbReference>
<dbReference type="GO" id="GO:0048468">
    <property type="term" value="P:cell development"/>
    <property type="evidence" value="ECO:0007669"/>
    <property type="project" value="UniProtKB-ARBA"/>
</dbReference>
<dbReference type="GO" id="GO:0005737">
    <property type="term" value="C:cytoplasm"/>
    <property type="evidence" value="ECO:0007669"/>
    <property type="project" value="TreeGrafter"/>
</dbReference>
<evidence type="ECO:0008006" key="9">
    <source>
        <dbReference type="Google" id="ProtNLM"/>
    </source>
</evidence>
<dbReference type="AlphaFoldDB" id="A0A7R9QND3"/>
<dbReference type="Gene3D" id="2.30.30.40">
    <property type="entry name" value="SH3 Domains"/>
    <property type="match status" value="1"/>
</dbReference>
<evidence type="ECO:0000259" key="5">
    <source>
        <dbReference type="PROSITE" id="PS50001"/>
    </source>
</evidence>
<evidence type="ECO:0000256" key="3">
    <source>
        <dbReference type="PROSITE-ProRule" id="PRU00191"/>
    </source>
</evidence>
<dbReference type="InterPro" id="IPR036860">
    <property type="entry name" value="SH2_dom_sf"/>
</dbReference>
<keyword evidence="8" id="KW-1185">Reference proteome</keyword>
<dbReference type="PROSITE" id="PS50002">
    <property type="entry name" value="SH3"/>
    <property type="match status" value="1"/>
</dbReference>
<dbReference type="Proteomes" id="UP000759131">
    <property type="component" value="Unassembled WGS sequence"/>
</dbReference>
<keyword evidence="2 3" id="KW-0727">SH2 domain</keyword>